<comment type="caution">
    <text evidence="2">The sequence shown here is derived from an EMBL/GenBank/DDBJ whole genome shotgun (WGS) entry which is preliminary data.</text>
</comment>
<evidence type="ECO:0000313" key="2">
    <source>
        <dbReference type="EMBL" id="VVB09153.1"/>
    </source>
</evidence>
<dbReference type="OrthoDB" id="1097982at2759"/>
<accession>A0A565C651</accession>
<feature type="region of interest" description="Disordered" evidence="1">
    <location>
        <begin position="1"/>
        <end position="61"/>
    </location>
</feature>
<feature type="compositionally biased region" description="Basic residues" evidence="1">
    <location>
        <begin position="31"/>
        <end position="41"/>
    </location>
</feature>
<gene>
    <name evidence="2" type="ORF">ANE_LOCUS19597</name>
</gene>
<dbReference type="Proteomes" id="UP000489600">
    <property type="component" value="Unassembled WGS sequence"/>
</dbReference>
<feature type="compositionally biased region" description="Basic and acidic residues" evidence="1">
    <location>
        <begin position="47"/>
        <end position="61"/>
    </location>
</feature>
<reference evidence="2" key="1">
    <citation type="submission" date="2019-07" db="EMBL/GenBank/DDBJ databases">
        <authorList>
            <person name="Dittberner H."/>
        </authorList>
    </citation>
    <scope>NUCLEOTIDE SEQUENCE [LARGE SCALE GENOMIC DNA]</scope>
</reference>
<dbReference type="EMBL" id="CABITT030000006">
    <property type="protein sequence ID" value="VVB09153.1"/>
    <property type="molecule type" value="Genomic_DNA"/>
</dbReference>
<protein>
    <submittedName>
        <fullName evidence="2">Uncharacterized protein</fullName>
    </submittedName>
</protein>
<evidence type="ECO:0000256" key="1">
    <source>
        <dbReference type="SAM" id="MobiDB-lite"/>
    </source>
</evidence>
<dbReference type="AlphaFoldDB" id="A0A565C651"/>
<organism evidence="2 3">
    <name type="scientific">Arabis nemorensis</name>
    <dbReference type="NCBI Taxonomy" id="586526"/>
    <lineage>
        <taxon>Eukaryota</taxon>
        <taxon>Viridiplantae</taxon>
        <taxon>Streptophyta</taxon>
        <taxon>Embryophyta</taxon>
        <taxon>Tracheophyta</taxon>
        <taxon>Spermatophyta</taxon>
        <taxon>Magnoliopsida</taxon>
        <taxon>eudicotyledons</taxon>
        <taxon>Gunneridae</taxon>
        <taxon>Pentapetalae</taxon>
        <taxon>rosids</taxon>
        <taxon>malvids</taxon>
        <taxon>Brassicales</taxon>
        <taxon>Brassicaceae</taxon>
        <taxon>Arabideae</taxon>
        <taxon>Arabis</taxon>
    </lineage>
</organism>
<proteinExistence type="predicted"/>
<sequence>MHVDSMKRARVSSMYEGKERYRSSEGDKARRDHSKHARMTAKARMNVHKESMKSPTKDKKVVMTMKSMRKNDKTHDYQKTVIIRAAEKVKEDKDNGEVENMEEETELPLSRWVEEWPEMLTYEEEWTWFAFMFGWGCWWRYDKVMNGESWYD</sequence>
<name>A0A565C651_9BRAS</name>
<feature type="compositionally biased region" description="Basic and acidic residues" evidence="1">
    <location>
        <begin position="16"/>
        <end position="30"/>
    </location>
</feature>
<keyword evidence="3" id="KW-1185">Reference proteome</keyword>
<evidence type="ECO:0000313" key="3">
    <source>
        <dbReference type="Proteomes" id="UP000489600"/>
    </source>
</evidence>